<keyword evidence="8 13" id="KW-0547">Nucleotide-binding</keyword>
<proteinExistence type="inferred from homology"/>
<dbReference type="PROSITE" id="PS51987">
    <property type="entry name" value="GS_CATALYTIC"/>
    <property type="match status" value="1"/>
</dbReference>
<evidence type="ECO:0000313" key="20">
    <source>
        <dbReference type="EMBL" id="OIQ09234.1"/>
    </source>
</evidence>
<feature type="binding site" evidence="13">
    <location>
        <position position="184"/>
    </location>
    <ligand>
        <name>ATP</name>
        <dbReference type="ChEBI" id="CHEBI:30616"/>
    </ligand>
</feature>
<dbReference type="AlphaFoldDB" id="A0A1J5JI80"/>
<dbReference type="SUPFAM" id="SSF54368">
    <property type="entry name" value="Glutamine synthetase, N-terminal domain"/>
    <property type="match status" value="1"/>
</dbReference>
<feature type="domain" description="GS beta-grasp" evidence="18">
    <location>
        <begin position="17"/>
        <end position="102"/>
    </location>
</feature>
<dbReference type="NCBIfam" id="TIGR00653">
    <property type="entry name" value="GlnA"/>
    <property type="match status" value="1"/>
</dbReference>
<dbReference type="EMBL" id="MIHH01000004">
    <property type="protein sequence ID" value="OIQ09234.1"/>
    <property type="molecule type" value="Genomic_DNA"/>
</dbReference>
<evidence type="ECO:0000259" key="18">
    <source>
        <dbReference type="PROSITE" id="PS51986"/>
    </source>
</evidence>
<evidence type="ECO:0000256" key="3">
    <source>
        <dbReference type="ARBA" id="ARBA00012937"/>
    </source>
</evidence>
<dbReference type="PROSITE" id="PS00180">
    <property type="entry name" value="GLNA_1"/>
    <property type="match status" value="1"/>
</dbReference>
<feature type="binding site" evidence="12">
    <location>
        <position position="316"/>
    </location>
    <ligand>
        <name>L-glutamate</name>
        <dbReference type="ChEBI" id="CHEBI:29985"/>
    </ligand>
</feature>
<dbReference type="InterPro" id="IPR027302">
    <property type="entry name" value="Gln_synth_N_conserv_site"/>
</dbReference>
<dbReference type="GO" id="GO:0004356">
    <property type="term" value="F:glutamine synthetase activity"/>
    <property type="evidence" value="ECO:0007669"/>
    <property type="project" value="UniProtKB-EC"/>
</dbReference>
<dbReference type="Proteomes" id="UP000182743">
    <property type="component" value="Unassembled WGS sequence"/>
</dbReference>
<dbReference type="PANTHER" id="PTHR43785">
    <property type="entry name" value="GAMMA-GLUTAMYLPUTRESCINE SYNTHETASE"/>
    <property type="match status" value="1"/>
</dbReference>
<name>A0A1J5JI80_NEOTH</name>
<dbReference type="Pfam" id="PF00120">
    <property type="entry name" value="Gln-synt_C"/>
    <property type="match status" value="1"/>
</dbReference>
<dbReference type="PROSITE" id="PS00181">
    <property type="entry name" value="GLNA_ATP"/>
    <property type="match status" value="1"/>
</dbReference>
<feature type="binding site" evidence="12">
    <location>
        <position position="335"/>
    </location>
    <ligand>
        <name>L-glutamate</name>
        <dbReference type="ChEBI" id="CHEBI:29985"/>
    </ligand>
</feature>
<keyword evidence="9 13" id="KW-0067">ATP-binding</keyword>
<evidence type="ECO:0000256" key="4">
    <source>
        <dbReference type="ARBA" id="ARBA00021364"/>
    </source>
</evidence>
<feature type="binding site" evidence="12">
    <location>
        <position position="304"/>
    </location>
    <ligand>
        <name>L-glutamate</name>
        <dbReference type="ChEBI" id="CHEBI:29985"/>
    </ligand>
</feature>
<dbReference type="InterPro" id="IPR014746">
    <property type="entry name" value="Gln_synth/guanido_kin_cat_dom"/>
</dbReference>
<dbReference type="InterPro" id="IPR008147">
    <property type="entry name" value="Gln_synt_N"/>
</dbReference>
<feature type="binding site" evidence="13">
    <location>
        <position position="316"/>
    </location>
    <ligand>
        <name>ATP</name>
        <dbReference type="ChEBI" id="CHEBI:30616"/>
    </ligand>
</feature>
<organism evidence="20 21">
    <name type="scientific">Neomoorella thermoacetica</name>
    <name type="common">Clostridium thermoaceticum</name>
    <dbReference type="NCBI Taxonomy" id="1525"/>
    <lineage>
        <taxon>Bacteria</taxon>
        <taxon>Bacillati</taxon>
        <taxon>Bacillota</taxon>
        <taxon>Clostridia</taxon>
        <taxon>Neomoorellales</taxon>
        <taxon>Neomoorellaceae</taxon>
        <taxon>Neomoorella</taxon>
    </lineage>
</organism>
<dbReference type="FunFam" id="3.10.20.70:FF:000005">
    <property type="entry name" value="Glutamine synthetase"/>
    <property type="match status" value="1"/>
</dbReference>
<dbReference type="PANTHER" id="PTHR43785:SF12">
    <property type="entry name" value="TYPE-1 GLUTAMINE SYNTHETASE 2"/>
    <property type="match status" value="1"/>
</dbReference>
<feature type="domain" description="GS catalytic" evidence="19">
    <location>
        <begin position="109"/>
        <end position="444"/>
    </location>
</feature>
<feature type="binding site" evidence="12">
    <location>
        <position position="298"/>
    </location>
    <ligand>
        <name>L-glutamate</name>
        <dbReference type="ChEBI" id="CHEBI:29985"/>
    </ligand>
</feature>
<gene>
    <name evidence="20" type="primary">glnA_4</name>
    <name evidence="20" type="ORF">MOOR_09920</name>
</gene>
<dbReference type="PROSITE" id="PS51986">
    <property type="entry name" value="GS_BETA_GRASP"/>
    <property type="match status" value="1"/>
</dbReference>
<evidence type="ECO:0000256" key="9">
    <source>
        <dbReference type="ARBA" id="ARBA00022840"/>
    </source>
</evidence>
<evidence type="ECO:0000256" key="11">
    <source>
        <dbReference type="ARBA" id="ARBA00049436"/>
    </source>
</evidence>
<dbReference type="Gene3D" id="3.10.20.70">
    <property type="entry name" value="Glutamine synthetase, N-terminal domain"/>
    <property type="match status" value="1"/>
</dbReference>
<dbReference type="InterPro" id="IPR008146">
    <property type="entry name" value="Gln_synth_cat_dom"/>
</dbReference>
<evidence type="ECO:0000256" key="6">
    <source>
        <dbReference type="ARBA" id="ARBA00022598"/>
    </source>
</evidence>
<feature type="binding site" evidence="14">
    <location>
        <position position="196"/>
    </location>
    <ligand>
        <name>Mg(2+)</name>
        <dbReference type="ChEBI" id="CHEBI:18420"/>
        <label>1</label>
    </ligand>
</feature>
<keyword evidence="6 17" id="KW-0436">Ligase</keyword>
<protein>
    <recommendedName>
        <fullName evidence="4 17">Glutamine synthetase</fullName>
        <ecNumber evidence="3 17">6.3.1.2</ecNumber>
    </recommendedName>
</protein>
<evidence type="ECO:0000256" key="5">
    <source>
        <dbReference type="ARBA" id="ARBA00022490"/>
    </source>
</evidence>
<dbReference type="GO" id="GO:0005737">
    <property type="term" value="C:cytoplasm"/>
    <property type="evidence" value="ECO:0007669"/>
    <property type="project" value="UniProtKB-SubCell"/>
</dbReference>
<dbReference type="EC" id="6.3.1.2" evidence="3 17"/>
<comment type="subcellular location">
    <subcellularLocation>
        <location evidence="1">Cytoplasm</location>
    </subcellularLocation>
</comment>
<dbReference type="SMART" id="SM01230">
    <property type="entry name" value="Gln-synt_C"/>
    <property type="match status" value="1"/>
</dbReference>
<evidence type="ECO:0000256" key="1">
    <source>
        <dbReference type="ARBA" id="ARBA00004496"/>
    </source>
</evidence>
<reference evidence="20 21" key="1">
    <citation type="submission" date="2016-08" db="EMBL/GenBank/DDBJ databases">
        <title>Genome-based comparison of Moorella thermoacetic strains.</title>
        <authorList>
            <person name="Poehlein A."/>
            <person name="Bengelsdorf F.R."/>
            <person name="Esser C."/>
            <person name="Duerre P."/>
            <person name="Daniel R."/>
        </authorList>
    </citation>
    <scope>NUCLEOTIDE SEQUENCE [LARGE SCALE GENOMIC DNA]</scope>
    <source>
        <strain evidence="20 21">DSM 11768</strain>
    </source>
</reference>
<evidence type="ECO:0000256" key="10">
    <source>
        <dbReference type="ARBA" id="ARBA00022842"/>
    </source>
</evidence>
<keyword evidence="7 14" id="KW-0479">Metal-binding</keyword>
<evidence type="ECO:0000256" key="2">
    <source>
        <dbReference type="ARBA" id="ARBA00009897"/>
    </source>
</evidence>
<keyword evidence="5" id="KW-0963">Cytoplasm</keyword>
<evidence type="ECO:0000256" key="12">
    <source>
        <dbReference type="PIRSR" id="PIRSR604809-1"/>
    </source>
</evidence>
<comment type="catalytic activity">
    <reaction evidence="11 17">
        <text>L-glutamate + NH4(+) + ATP = L-glutamine + ADP + phosphate + H(+)</text>
        <dbReference type="Rhea" id="RHEA:16169"/>
        <dbReference type="ChEBI" id="CHEBI:15378"/>
        <dbReference type="ChEBI" id="CHEBI:28938"/>
        <dbReference type="ChEBI" id="CHEBI:29985"/>
        <dbReference type="ChEBI" id="CHEBI:30616"/>
        <dbReference type="ChEBI" id="CHEBI:43474"/>
        <dbReference type="ChEBI" id="CHEBI:58359"/>
        <dbReference type="ChEBI" id="CHEBI:456216"/>
        <dbReference type="EC" id="6.3.1.2"/>
    </reaction>
</comment>
<feature type="binding site" evidence="14">
    <location>
        <position position="134"/>
    </location>
    <ligand>
        <name>Mg(2+)</name>
        <dbReference type="ChEBI" id="CHEBI:18420"/>
        <label>1</label>
    </ligand>
</feature>
<sequence>MDDKEKRAAVLQQAEEWGVKFVRLQFTDIFGVLKNVAIPVDQLPKALNNELMFDGSSIEGFVRIEESDMYLRPDPDTFVVFPWRPHEGSVARLICDVYNPDGTPFAGCPRSTLKRVMAEAAEMGFTMNAGPEAEFFLFHTDADGRPTLETQDRAGYFDLTPVDLGEDARRDMVLTLEQMGFEIEASHHEVAPGQHEIDFKYAEALTTADRIATFKFVVRTIAQRHGLHATFMPKPIYGINGSGMHANLSLSKDGKNAFDDPSDELGLSQVAYQFIAGIMAHARALTAVTNPTVNSYKRLVPGYEAPVYIAWSPRNRSPLIRVPAKRGASTRIEVRHPDPSCNPYLALAVLLKAGLDGIKKGLTPPPPTDKNIFAMTPAELKAEGIGVLPGSLEEALAALEQDEVIREALGPHIYERLTLAQKMECEEYRTRVHQWEIDQYLTKF</sequence>
<comment type="similarity">
    <text evidence="2 15 16">Belongs to the glutamine synthetase family.</text>
</comment>
<feature type="binding site" evidence="12">
    <location>
        <begin position="240"/>
        <end position="241"/>
    </location>
    <ligand>
        <name>L-glutamate</name>
        <dbReference type="ChEBI" id="CHEBI:29985"/>
    </ligand>
</feature>
<evidence type="ECO:0000259" key="19">
    <source>
        <dbReference type="PROSITE" id="PS51987"/>
    </source>
</evidence>
<evidence type="ECO:0000256" key="7">
    <source>
        <dbReference type="ARBA" id="ARBA00022723"/>
    </source>
</evidence>
<keyword evidence="10 14" id="KW-0460">Magnesium</keyword>
<dbReference type="RefSeq" id="WP_071520649.1">
    <property type="nucleotide sequence ID" value="NZ_MIHH01000004.1"/>
</dbReference>
<dbReference type="Gene3D" id="3.30.590.10">
    <property type="entry name" value="Glutamine synthetase/guanido kinase, catalytic domain"/>
    <property type="match status" value="1"/>
</dbReference>
<comment type="cofactor">
    <cofactor evidence="14">
        <name>Mg(2+)</name>
        <dbReference type="ChEBI" id="CHEBI:18420"/>
    </cofactor>
    <text evidence="14">Binds 2 Mg(2+) ions per subunit.</text>
</comment>
<dbReference type="GO" id="GO:0006542">
    <property type="term" value="P:glutamine biosynthetic process"/>
    <property type="evidence" value="ECO:0007669"/>
    <property type="project" value="InterPro"/>
</dbReference>
<evidence type="ECO:0000256" key="16">
    <source>
        <dbReference type="RuleBase" id="RU000384"/>
    </source>
</evidence>
<dbReference type="InterPro" id="IPR004809">
    <property type="entry name" value="Gln_synth_I"/>
</dbReference>
<evidence type="ECO:0000313" key="21">
    <source>
        <dbReference type="Proteomes" id="UP000182743"/>
    </source>
</evidence>
<feature type="binding site" evidence="14">
    <location>
        <position position="189"/>
    </location>
    <ligand>
        <name>Mg(2+)</name>
        <dbReference type="ChEBI" id="CHEBI:18420"/>
        <label>1</label>
    </ligand>
</feature>
<accession>A0A1J5JI80</accession>
<evidence type="ECO:0000256" key="17">
    <source>
        <dbReference type="RuleBase" id="RU004356"/>
    </source>
</evidence>
<evidence type="ECO:0000256" key="8">
    <source>
        <dbReference type="ARBA" id="ARBA00022741"/>
    </source>
</evidence>
<dbReference type="SUPFAM" id="SSF55931">
    <property type="entry name" value="Glutamine synthetase/guanido kinase"/>
    <property type="match status" value="1"/>
</dbReference>
<feature type="binding site" evidence="14">
    <location>
        <position position="132"/>
    </location>
    <ligand>
        <name>Mg(2+)</name>
        <dbReference type="ChEBI" id="CHEBI:18420"/>
        <label>1</label>
    </ligand>
</feature>
<feature type="binding site" evidence="13">
    <location>
        <begin position="199"/>
        <end position="201"/>
    </location>
    <ligand>
        <name>ATP</name>
        <dbReference type="ChEBI" id="CHEBI:30616"/>
    </ligand>
</feature>
<evidence type="ECO:0000256" key="15">
    <source>
        <dbReference type="PROSITE-ProRule" id="PRU01330"/>
    </source>
</evidence>
<feature type="binding site" evidence="14">
    <location>
        <position position="333"/>
    </location>
    <ligand>
        <name>Mg(2+)</name>
        <dbReference type="ChEBI" id="CHEBI:18420"/>
        <label>1</label>
    </ligand>
</feature>
<dbReference type="GO" id="GO:0046872">
    <property type="term" value="F:metal ion binding"/>
    <property type="evidence" value="ECO:0007669"/>
    <property type="project" value="UniProtKB-KW"/>
</dbReference>
<comment type="caution">
    <text evidence="20">The sequence shown here is derived from an EMBL/GenBank/DDBJ whole genome shotgun (WGS) entry which is preliminary data.</text>
</comment>
<dbReference type="InterPro" id="IPR027303">
    <property type="entry name" value="Gln_synth_gly_rich_site"/>
</dbReference>
<feature type="binding site" evidence="14">
    <location>
        <position position="245"/>
    </location>
    <ligand>
        <name>Mg(2+)</name>
        <dbReference type="ChEBI" id="CHEBI:18420"/>
        <label>1</label>
    </ligand>
</feature>
<dbReference type="InterPro" id="IPR036651">
    <property type="entry name" value="Gln_synt_N_sf"/>
</dbReference>
<dbReference type="GO" id="GO:0005524">
    <property type="term" value="F:ATP binding"/>
    <property type="evidence" value="ECO:0007669"/>
    <property type="project" value="UniProtKB-KW"/>
</dbReference>
<evidence type="ECO:0000256" key="13">
    <source>
        <dbReference type="PIRSR" id="PIRSR604809-2"/>
    </source>
</evidence>
<dbReference type="FunFam" id="3.30.590.10:FF:000003">
    <property type="entry name" value="Glutamine synthetase 2"/>
    <property type="match status" value="1"/>
</dbReference>
<dbReference type="Pfam" id="PF03951">
    <property type="entry name" value="Gln-synt_N"/>
    <property type="match status" value="1"/>
</dbReference>
<evidence type="ECO:0000256" key="14">
    <source>
        <dbReference type="PIRSR" id="PIRSR604809-3"/>
    </source>
</evidence>